<name>A0ABV7G574_9GAMM</name>
<dbReference type="EMBL" id="JBHRTD010000001">
    <property type="protein sequence ID" value="MFC3136624.1"/>
    <property type="molecule type" value="Genomic_DNA"/>
</dbReference>
<dbReference type="Proteomes" id="UP001595621">
    <property type="component" value="Unassembled WGS sequence"/>
</dbReference>
<sequence length="145" mass="17036">MLYQPKKIREHGYYLSIESNGIRVRVPDTKQRHFKKNQLEAAKEHRDKLCALVGREPYQDPATLQKCYVENTARKSDPELPVGIYLRDRKGYHPSVRASVGTGKEGQHMQKEWAVGKKRTFEEALELAKAWRREKCDEFGIYWPF</sequence>
<protein>
    <submittedName>
        <fullName evidence="1">Uncharacterized protein</fullName>
    </submittedName>
</protein>
<comment type="caution">
    <text evidence="1">The sequence shown here is derived from an EMBL/GenBank/DDBJ whole genome shotgun (WGS) entry which is preliminary data.</text>
</comment>
<organism evidence="1 2">
    <name type="scientific">Shewanella submarina</name>
    <dbReference type="NCBI Taxonomy" id="2016376"/>
    <lineage>
        <taxon>Bacteria</taxon>
        <taxon>Pseudomonadati</taxon>
        <taxon>Pseudomonadota</taxon>
        <taxon>Gammaproteobacteria</taxon>
        <taxon>Alteromonadales</taxon>
        <taxon>Shewanellaceae</taxon>
        <taxon>Shewanella</taxon>
    </lineage>
</organism>
<reference evidence="2" key="1">
    <citation type="journal article" date="2019" name="Int. J. Syst. Evol. Microbiol.">
        <title>The Global Catalogue of Microorganisms (GCM) 10K type strain sequencing project: providing services to taxonomists for standard genome sequencing and annotation.</title>
        <authorList>
            <consortium name="The Broad Institute Genomics Platform"/>
            <consortium name="The Broad Institute Genome Sequencing Center for Infectious Disease"/>
            <person name="Wu L."/>
            <person name="Ma J."/>
        </authorList>
    </citation>
    <scope>NUCLEOTIDE SEQUENCE [LARGE SCALE GENOMIC DNA]</scope>
    <source>
        <strain evidence="2">KCTC 52277</strain>
    </source>
</reference>
<dbReference type="RefSeq" id="WP_248936428.1">
    <property type="nucleotide sequence ID" value="NZ_JAKILF010000005.1"/>
</dbReference>
<accession>A0ABV7G574</accession>
<gene>
    <name evidence="1" type="ORF">ACFOE0_00265</name>
</gene>
<evidence type="ECO:0000313" key="1">
    <source>
        <dbReference type="EMBL" id="MFC3136624.1"/>
    </source>
</evidence>
<evidence type="ECO:0000313" key="2">
    <source>
        <dbReference type="Proteomes" id="UP001595621"/>
    </source>
</evidence>
<keyword evidence="2" id="KW-1185">Reference proteome</keyword>
<proteinExistence type="predicted"/>